<dbReference type="Proteomes" id="UP001057402">
    <property type="component" value="Chromosome 10"/>
</dbReference>
<sequence length="95" mass="9893">MDSIVRILLFVRLVGFPLAADYAASALEGISSLVVIATSIMGCLYSKGSAIEDNQDSPKDGTVGLGSARGEIRYGIEDKMGGEVDVVLIDQKGTG</sequence>
<organism evidence="1 2">
    <name type="scientific">Melastoma candidum</name>
    <dbReference type="NCBI Taxonomy" id="119954"/>
    <lineage>
        <taxon>Eukaryota</taxon>
        <taxon>Viridiplantae</taxon>
        <taxon>Streptophyta</taxon>
        <taxon>Embryophyta</taxon>
        <taxon>Tracheophyta</taxon>
        <taxon>Spermatophyta</taxon>
        <taxon>Magnoliopsida</taxon>
        <taxon>eudicotyledons</taxon>
        <taxon>Gunneridae</taxon>
        <taxon>Pentapetalae</taxon>
        <taxon>rosids</taxon>
        <taxon>malvids</taxon>
        <taxon>Myrtales</taxon>
        <taxon>Melastomataceae</taxon>
        <taxon>Melastomatoideae</taxon>
        <taxon>Melastomateae</taxon>
        <taxon>Melastoma</taxon>
    </lineage>
</organism>
<name>A0ACB9M4U1_9MYRT</name>
<protein>
    <submittedName>
        <fullName evidence="1">Uncharacterized protein</fullName>
    </submittedName>
</protein>
<proteinExistence type="predicted"/>
<comment type="caution">
    <text evidence="1">The sequence shown here is derived from an EMBL/GenBank/DDBJ whole genome shotgun (WGS) entry which is preliminary data.</text>
</comment>
<evidence type="ECO:0000313" key="2">
    <source>
        <dbReference type="Proteomes" id="UP001057402"/>
    </source>
</evidence>
<gene>
    <name evidence="1" type="ORF">MLD38_032813</name>
</gene>
<reference evidence="2" key="1">
    <citation type="journal article" date="2023" name="Front. Plant Sci.">
        <title>Chromosomal-level genome assembly of Melastoma candidum provides insights into trichome evolution.</title>
        <authorList>
            <person name="Zhong Y."/>
            <person name="Wu W."/>
            <person name="Sun C."/>
            <person name="Zou P."/>
            <person name="Liu Y."/>
            <person name="Dai S."/>
            <person name="Zhou R."/>
        </authorList>
    </citation>
    <scope>NUCLEOTIDE SEQUENCE [LARGE SCALE GENOMIC DNA]</scope>
</reference>
<dbReference type="EMBL" id="CM042889">
    <property type="protein sequence ID" value="KAI4319182.1"/>
    <property type="molecule type" value="Genomic_DNA"/>
</dbReference>
<keyword evidence="2" id="KW-1185">Reference proteome</keyword>
<accession>A0ACB9M4U1</accession>
<evidence type="ECO:0000313" key="1">
    <source>
        <dbReference type="EMBL" id="KAI4319182.1"/>
    </source>
</evidence>